<reference evidence="2" key="1">
    <citation type="journal article" date="2012" name="Nat. Genet.">
        <title>Whole-genome sequence of Schistosoma haematobium.</title>
        <authorList>
            <person name="Young N.D."/>
            <person name="Jex A.R."/>
            <person name="Li B."/>
            <person name="Liu S."/>
            <person name="Yang L."/>
            <person name="Xiong Z."/>
            <person name="Li Y."/>
            <person name="Cantacessi C."/>
            <person name="Hall R.S."/>
            <person name="Xu X."/>
            <person name="Chen F."/>
            <person name="Wu X."/>
            <person name="Zerlotini A."/>
            <person name="Oliveira G."/>
            <person name="Hofmann A."/>
            <person name="Zhang G."/>
            <person name="Fang X."/>
            <person name="Kang Y."/>
            <person name="Campbell B.E."/>
            <person name="Loukas A."/>
            <person name="Ranganathan S."/>
            <person name="Rollinson D."/>
            <person name="Rinaldi G."/>
            <person name="Brindley P.J."/>
            <person name="Yang H."/>
            <person name="Wang J."/>
            <person name="Wang J."/>
            <person name="Gasser R.B."/>
        </authorList>
    </citation>
    <scope>NUCLEOTIDE SEQUENCE</scope>
</reference>
<sequence>MIFHSISYGLRHFLIDHQSLCFDNSYEKLRTDYENSITRDGVQLSCVLTDCVPQRSSNNVIHSCSVGSDGAKHISPIGNGVDDHDDDDDDDGYDDYDIDYDDDDDDDDEEDKLHLDANKQSRRLNSQLLRGYYDRRNRDHPNYRHERCRKQKYGNGYRVSCRRIRRPVRRQ</sequence>
<keyword evidence="3" id="KW-1185">Reference proteome</keyword>
<feature type="compositionally biased region" description="Acidic residues" evidence="1">
    <location>
        <begin position="83"/>
        <end position="110"/>
    </location>
</feature>
<gene>
    <name evidence="2" type="ORF">MS3_00010268</name>
</gene>
<evidence type="ECO:0000256" key="1">
    <source>
        <dbReference type="SAM" id="MobiDB-lite"/>
    </source>
</evidence>
<dbReference type="CTD" id="75578104"/>
<protein>
    <submittedName>
        <fullName evidence="2">Uncharacterized protein</fullName>
    </submittedName>
</protein>
<comment type="caution">
    <text evidence="2">The sequence shown here is derived from an EMBL/GenBank/DDBJ whole genome shotgun (WGS) entry which is preliminary data.</text>
</comment>
<accession>A0A922LLQ9</accession>
<organism evidence="2 3">
    <name type="scientific">Schistosoma haematobium</name>
    <name type="common">Blood fluke</name>
    <dbReference type="NCBI Taxonomy" id="6185"/>
    <lineage>
        <taxon>Eukaryota</taxon>
        <taxon>Metazoa</taxon>
        <taxon>Spiralia</taxon>
        <taxon>Lophotrochozoa</taxon>
        <taxon>Platyhelminthes</taxon>
        <taxon>Trematoda</taxon>
        <taxon>Digenea</taxon>
        <taxon>Strigeidida</taxon>
        <taxon>Schistosomatoidea</taxon>
        <taxon>Schistosomatidae</taxon>
        <taxon>Schistosoma</taxon>
    </lineage>
</organism>
<dbReference type="Proteomes" id="UP000471633">
    <property type="component" value="Unassembled WGS sequence"/>
</dbReference>
<reference evidence="2" key="3">
    <citation type="submission" date="2021-06" db="EMBL/GenBank/DDBJ databases">
        <title>Chromosome-level genome assembly for S. haematobium.</title>
        <authorList>
            <person name="Stroehlein A.J."/>
        </authorList>
    </citation>
    <scope>NUCLEOTIDE SEQUENCE</scope>
</reference>
<reference evidence="2" key="4">
    <citation type="journal article" date="2022" name="PLoS Pathog.">
        <title>Chromosome-level genome of Schistosoma haematobium underpins genome-wide explorations of molecular variation.</title>
        <authorList>
            <person name="Stroehlein A.J."/>
            <person name="Korhonen P.K."/>
            <person name="Lee V.V."/>
            <person name="Ralph S.A."/>
            <person name="Mentink-Kane M."/>
            <person name="You H."/>
            <person name="McManus D.P."/>
            <person name="Tchuente L.T."/>
            <person name="Stothard J.R."/>
            <person name="Kaur P."/>
            <person name="Dudchenko O."/>
            <person name="Aiden E.L."/>
            <person name="Yang B."/>
            <person name="Yang H."/>
            <person name="Emery A.M."/>
            <person name="Webster B.L."/>
            <person name="Brindley P.J."/>
            <person name="Rollinson D."/>
            <person name="Chang B.C.H."/>
            <person name="Gasser R.B."/>
            <person name="Young N.D."/>
        </authorList>
    </citation>
    <scope>NUCLEOTIDE SEQUENCE</scope>
</reference>
<dbReference type="RefSeq" id="XP_051070078.1">
    <property type="nucleotide sequence ID" value="XM_051218626.1"/>
</dbReference>
<proteinExistence type="predicted"/>
<dbReference type="EMBL" id="AMPZ03000002">
    <property type="protein sequence ID" value="KAH9589472.1"/>
    <property type="molecule type" value="Genomic_DNA"/>
</dbReference>
<dbReference type="GeneID" id="75578104"/>
<dbReference type="KEGG" id="shx:MS3_00010268"/>
<evidence type="ECO:0000313" key="2">
    <source>
        <dbReference type="EMBL" id="KAH9589472.1"/>
    </source>
</evidence>
<dbReference type="AlphaFoldDB" id="A0A922LLQ9"/>
<name>A0A922LLQ9_SCHHA</name>
<feature type="region of interest" description="Disordered" evidence="1">
    <location>
        <begin position="75"/>
        <end position="110"/>
    </location>
</feature>
<reference evidence="2" key="2">
    <citation type="journal article" date="2019" name="Gigascience">
        <title>High-quality Schistosoma haematobium genome achieved by single-molecule and long-range sequencing.</title>
        <authorList>
            <person name="Stroehlein A.J."/>
            <person name="Korhonen P.K."/>
            <person name="Chong T.M."/>
            <person name="Lim Y.L."/>
            <person name="Chan K.G."/>
            <person name="Webster B."/>
            <person name="Rollinson D."/>
            <person name="Brindley P.J."/>
            <person name="Gasser R.B."/>
            <person name="Young N.D."/>
        </authorList>
    </citation>
    <scope>NUCLEOTIDE SEQUENCE</scope>
</reference>
<evidence type="ECO:0000313" key="3">
    <source>
        <dbReference type="Proteomes" id="UP000471633"/>
    </source>
</evidence>